<dbReference type="GeneID" id="8626497"/>
<keyword evidence="4" id="KW-1185">Reference proteome</keyword>
<dbReference type="InParanoid" id="Q54JA8"/>
<evidence type="ECO:0000313" key="3">
    <source>
        <dbReference type="EMBL" id="EAL63326.1"/>
    </source>
</evidence>
<organism evidence="3 4">
    <name type="scientific">Dictyostelium discoideum</name>
    <name type="common">Social amoeba</name>
    <dbReference type="NCBI Taxonomy" id="44689"/>
    <lineage>
        <taxon>Eukaryota</taxon>
        <taxon>Amoebozoa</taxon>
        <taxon>Evosea</taxon>
        <taxon>Eumycetozoa</taxon>
        <taxon>Dictyostelia</taxon>
        <taxon>Dictyosteliales</taxon>
        <taxon>Dictyosteliaceae</taxon>
        <taxon>Dictyostelium</taxon>
    </lineage>
</organism>
<comment type="caution">
    <text evidence="3">The sequence shown here is derived from an EMBL/GenBank/DDBJ whole genome shotgun (WGS) entry which is preliminary data.</text>
</comment>
<keyword evidence="2" id="KW-0472">Membrane</keyword>
<feature type="transmembrane region" description="Helical" evidence="2">
    <location>
        <begin position="382"/>
        <end position="402"/>
    </location>
</feature>
<feature type="transmembrane region" description="Helical" evidence="2">
    <location>
        <begin position="29"/>
        <end position="50"/>
    </location>
</feature>
<name>Q54JA8_DICDI</name>
<keyword evidence="2" id="KW-1133">Transmembrane helix</keyword>
<feature type="transmembrane region" description="Helical" evidence="2">
    <location>
        <begin position="622"/>
        <end position="643"/>
    </location>
</feature>
<evidence type="ECO:0000256" key="1">
    <source>
        <dbReference type="SAM" id="MobiDB-lite"/>
    </source>
</evidence>
<dbReference type="KEGG" id="ddi:DDB_G0288191"/>
<dbReference type="EMBL" id="AAFI02000109">
    <property type="protein sequence ID" value="EAL63326.1"/>
    <property type="molecule type" value="Genomic_DNA"/>
</dbReference>
<dbReference type="RefSeq" id="XP_636828.1">
    <property type="nucleotide sequence ID" value="XM_631736.1"/>
</dbReference>
<sequence>MGKLNRLYERIFNSPRNFDSISLQKTKHLLFQFCVLGTIGWIIFFVVLVYDILNQQVFVNNEIRDIVQVPSFTVFLRFSNMDYFSLNNLTMETDYNELDYDKVESCYYSQSERQYLCPNLENEENKNLNSSIYYHQRIDVEPFNLTFQQTYINLNIQSILNNSTQGTGFVFRFGDYAYSLVGPMKAELLFKTEMIIDQGVETLRYIPNLVTSLLDDKVCQEYSNTLELRNNCSSISLSIIYQSNIVPRYTLETGPQLLIRILINTFSIGKLTLVFLSLVFSFYSKKFLFKKRTSWFENSVRDAVLYHFNFYVLENDKPCLTKEKLTKLEKSIIDQGDLDRLLNKNEKTIKNEQETMGSESKYKRLLEGIPPQDKYSISLSRFSLFQIIVSALILVVIGIFIATKDLKNRLATTSYNDIDYLELPSFNFTIQSVRNSTETYLLRWEETLPNQEFLECTSFLNGSYVDFKTPTCDKTLNYPSNTTSIEGFPTISYNSEGGSILVGKNQNYSLVLYTISYYNTQYHSPDLTYATLYINDIAYSVRPNSNISIELTKSVFHQADGTNITTYEPSVTSVPLPTISIPNAFTGISYIYIWYSSNVVSDIYIETTYQLIKRTFTDISSFISPITTIVGLFFTKILIKIYFKYSTAHVDFKVREAIIYHLRYYENYKSIYRTNKRKSQKLNTNNNNNNNNNNKNNNYQLNSH</sequence>
<dbReference type="AlphaFoldDB" id="Q54JA8"/>
<proteinExistence type="predicted"/>
<dbReference type="Proteomes" id="UP000002195">
    <property type="component" value="Unassembled WGS sequence"/>
</dbReference>
<feature type="region of interest" description="Disordered" evidence="1">
    <location>
        <begin position="676"/>
        <end position="704"/>
    </location>
</feature>
<dbReference type="dictyBase" id="DDB_G0288191"/>
<feature type="transmembrane region" description="Helical" evidence="2">
    <location>
        <begin position="257"/>
        <end position="283"/>
    </location>
</feature>
<dbReference type="VEuPathDB" id="AmoebaDB:DDB_G0288191"/>
<dbReference type="FunCoup" id="Q54JA8">
    <property type="interactions" value="161"/>
</dbReference>
<evidence type="ECO:0008006" key="5">
    <source>
        <dbReference type="Google" id="ProtNLM"/>
    </source>
</evidence>
<dbReference type="PaxDb" id="44689-DDB0187818"/>
<protein>
    <recommendedName>
        <fullName evidence="5">Transmembrane protein</fullName>
    </recommendedName>
</protein>
<gene>
    <name evidence="3" type="ORF">DDB_G0288191</name>
</gene>
<evidence type="ECO:0000256" key="2">
    <source>
        <dbReference type="SAM" id="Phobius"/>
    </source>
</evidence>
<accession>Q54JA8</accession>
<dbReference type="HOGENOM" id="CLU_392036_0_0_1"/>
<reference evidence="3 4" key="1">
    <citation type="journal article" date="2005" name="Nature">
        <title>The genome of the social amoeba Dictyostelium discoideum.</title>
        <authorList>
            <consortium name="The Dictyostelium discoideum Sequencing Consortium"/>
            <person name="Eichinger L."/>
            <person name="Pachebat J.A."/>
            <person name="Glockner G."/>
            <person name="Rajandream M.A."/>
            <person name="Sucgang R."/>
            <person name="Berriman M."/>
            <person name="Song J."/>
            <person name="Olsen R."/>
            <person name="Szafranski K."/>
            <person name="Xu Q."/>
            <person name="Tunggal B."/>
            <person name="Kummerfeld S."/>
            <person name="Madera M."/>
            <person name="Konfortov B.A."/>
            <person name="Rivero F."/>
            <person name="Bankier A.T."/>
            <person name="Lehmann R."/>
            <person name="Hamlin N."/>
            <person name="Davies R."/>
            <person name="Gaudet P."/>
            <person name="Fey P."/>
            <person name="Pilcher K."/>
            <person name="Chen G."/>
            <person name="Saunders D."/>
            <person name="Sodergren E."/>
            <person name="Davis P."/>
            <person name="Kerhornou A."/>
            <person name="Nie X."/>
            <person name="Hall N."/>
            <person name="Anjard C."/>
            <person name="Hemphill L."/>
            <person name="Bason N."/>
            <person name="Farbrother P."/>
            <person name="Desany B."/>
            <person name="Just E."/>
            <person name="Morio T."/>
            <person name="Rost R."/>
            <person name="Churcher C."/>
            <person name="Cooper J."/>
            <person name="Haydock S."/>
            <person name="van Driessche N."/>
            <person name="Cronin A."/>
            <person name="Goodhead I."/>
            <person name="Muzny D."/>
            <person name="Mourier T."/>
            <person name="Pain A."/>
            <person name="Lu M."/>
            <person name="Harper D."/>
            <person name="Lindsay R."/>
            <person name="Hauser H."/>
            <person name="James K."/>
            <person name="Quiles M."/>
            <person name="Madan Babu M."/>
            <person name="Saito T."/>
            <person name="Buchrieser C."/>
            <person name="Wardroper A."/>
            <person name="Felder M."/>
            <person name="Thangavelu M."/>
            <person name="Johnson D."/>
            <person name="Knights A."/>
            <person name="Loulseged H."/>
            <person name="Mungall K."/>
            <person name="Oliver K."/>
            <person name="Price C."/>
            <person name="Quail M.A."/>
            <person name="Urushihara H."/>
            <person name="Hernandez J."/>
            <person name="Rabbinowitsch E."/>
            <person name="Steffen D."/>
            <person name="Sanders M."/>
            <person name="Ma J."/>
            <person name="Kohara Y."/>
            <person name="Sharp S."/>
            <person name="Simmonds M."/>
            <person name="Spiegler S."/>
            <person name="Tivey A."/>
            <person name="Sugano S."/>
            <person name="White B."/>
            <person name="Walker D."/>
            <person name="Woodward J."/>
            <person name="Winckler T."/>
            <person name="Tanaka Y."/>
            <person name="Shaulsky G."/>
            <person name="Schleicher M."/>
            <person name="Weinstock G."/>
            <person name="Rosenthal A."/>
            <person name="Cox E.C."/>
            <person name="Chisholm R.L."/>
            <person name="Gibbs R."/>
            <person name="Loomis W.F."/>
            <person name="Platzer M."/>
            <person name="Kay R.R."/>
            <person name="Williams J."/>
            <person name="Dear P.H."/>
            <person name="Noegel A.A."/>
            <person name="Barrell B."/>
            <person name="Kuspa A."/>
        </authorList>
    </citation>
    <scope>NUCLEOTIDE SEQUENCE [LARGE SCALE GENOMIC DNA]</scope>
    <source>
        <strain evidence="3 4">AX4</strain>
    </source>
</reference>
<keyword evidence="2" id="KW-0812">Transmembrane</keyword>
<feature type="compositionally biased region" description="Low complexity" evidence="1">
    <location>
        <begin position="683"/>
        <end position="698"/>
    </location>
</feature>
<evidence type="ECO:0000313" key="4">
    <source>
        <dbReference type="Proteomes" id="UP000002195"/>
    </source>
</evidence>